<dbReference type="GO" id="GO:0001671">
    <property type="term" value="F:ATPase activator activity"/>
    <property type="evidence" value="ECO:0007669"/>
    <property type="project" value="TreeGrafter"/>
</dbReference>
<protein>
    <recommendedName>
        <fullName evidence="9">J domain-containing protein</fullName>
    </recommendedName>
</protein>
<dbReference type="Gene3D" id="1.10.287.110">
    <property type="entry name" value="DnaJ domain"/>
    <property type="match status" value="1"/>
</dbReference>
<dbReference type="PANTHER" id="PTHR12763">
    <property type="match status" value="1"/>
</dbReference>
<keyword evidence="2" id="KW-0812">Transmembrane</keyword>
<dbReference type="SMART" id="SM00271">
    <property type="entry name" value="DnaJ"/>
    <property type="match status" value="1"/>
</dbReference>
<dbReference type="Proteomes" id="UP001061958">
    <property type="component" value="Unassembled WGS sequence"/>
</dbReference>
<keyword evidence="4" id="KW-1133">Transmembrane helix</keyword>
<gene>
    <name evidence="10" type="ORF">GpartN1_g3782.t1</name>
</gene>
<feature type="chain" id="PRO_5039554800" description="J domain-containing protein" evidence="8">
    <location>
        <begin position="18"/>
        <end position="117"/>
    </location>
</feature>
<comment type="subcellular location">
    <subcellularLocation>
        <location evidence="1">Mitochondrion inner membrane</location>
        <topology evidence="1">Single-pass membrane protein</topology>
    </subcellularLocation>
</comment>
<comment type="caution">
    <text evidence="10">The sequence shown here is derived from an EMBL/GenBank/DDBJ whole genome shotgun (WGS) entry which is preliminary data.</text>
</comment>
<reference evidence="10" key="2">
    <citation type="submission" date="2022-01" db="EMBL/GenBank/DDBJ databases">
        <authorList>
            <person name="Hirooka S."/>
            <person name="Miyagishima S.Y."/>
        </authorList>
    </citation>
    <scope>NUCLEOTIDE SEQUENCE</scope>
    <source>
        <strain evidence="10">NBRC 102759</strain>
    </source>
</reference>
<dbReference type="AlphaFoldDB" id="A0A9C7PWR6"/>
<feature type="signal peptide" evidence="8">
    <location>
        <begin position="1"/>
        <end position="17"/>
    </location>
</feature>
<dbReference type="SUPFAM" id="SSF46565">
    <property type="entry name" value="Chaperone J-domain"/>
    <property type="match status" value="1"/>
</dbReference>
<evidence type="ECO:0000313" key="10">
    <source>
        <dbReference type="EMBL" id="GJQ11991.1"/>
    </source>
</evidence>
<evidence type="ECO:0000256" key="6">
    <source>
        <dbReference type="ARBA" id="ARBA00023136"/>
    </source>
</evidence>
<evidence type="ECO:0000256" key="1">
    <source>
        <dbReference type="ARBA" id="ARBA00004434"/>
    </source>
</evidence>
<accession>A0A9C7PWR6</accession>
<organism evidence="10 11">
    <name type="scientific">Galdieria partita</name>
    <dbReference type="NCBI Taxonomy" id="83374"/>
    <lineage>
        <taxon>Eukaryota</taxon>
        <taxon>Rhodophyta</taxon>
        <taxon>Bangiophyceae</taxon>
        <taxon>Galdieriales</taxon>
        <taxon>Galdieriaceae</taxon>
        <taxon>Galdieria</taxon>
    </lineage>
</organism>
<dbReference type="InterPro" id="IPR036869">
    <property type="entry name" value="J_dom_sf"/>
</dbReference>
<dbReference type="FunFam" id="1.10.287.110:FF:000001">
    <property type="entry name" value="Import inner membrane translocase subunit tim14"/>
    <property type="match status" value="1"/>
</dbReference>
<name>A0A9C7PWR6_9RHOD</name>
<evidence type="ECO:0000256" key="3">
    <source>
        <dbReference type="ARBA" id="ARBA00022792"/>
    </source>
</evidence>
<dbReference type="GO" id="GO:0001405">
    <property type="term" value="C:PAM complex, Tim23 associated import motor"/>
    <property type="evidence" value="ECO:0007669"/>
    <property type="project" value="TreeGrafter"/>
</dbReference>
<reference evidence="10" key="1">
    <citation type="journal article" date="2022" name="Proc. Natl. Acad. Sci. U.S.A.">
        <title>Life cycle and functional genomics of the unicellular red alga Galdieria for elucidating algal and plant evolution and industrial use.</title>
        <authorList>
            <person name="Hirooka S."/>
            <person name="Itabashi T."/>
            <person name="Ichinose T.M."/>
            <person name="Onuma R."/>
            <person name="Fujiwara T."/>
            <person name="Yamashita S."/>
            <person name="Jong L.W."/>
            <person name="Tomita R."/>
            <person name="Iwane A.H."/>
            <person name="Miyagishima S.Y."/>
        </authorList>
    </citation>
    <scope>NUCLEOTIDE SEQUENCE</scope>
    <source>
        <strain evidence="10">NBRC 102759</strain>
    </source>
</reference>
<dbReference type="Pfam" id="PF03656">
    <property type="entry name" value="Pam16"/>
    <property type="match status" value="1"/>
</dbReference>
<keyword evidence="3" id="KW-0999">Mitochondrion inner membrane</keyword>
<dbReference type="InterPro" id="IPR001623">
    <property type="entry name" value="DnaJ_domain"/>
</dbReference>
<comment type="similarity">
    <text evidence="7">Belongs to the TIM14 family.</text>
</comment>
<dbReference type="PANTHER" id="PTHR12763:SF28">
    <property type="entry name" value="GEO10507P1-RELATED"/>
    <property type="match status" value="1"/>
</dbReference>
<dbReference type="EMBL" id="BQMJ01000029">
    <property type="protein sequence ID" value="GJQ11991.1"/>
    <property type="molecule type" value="Genomic_DNA"/>
</dbReference>
<evidence type="ECO:0000256" key="2">
    <source>
        <dbReference type="ARBA" id="ARBA00022692"/>
    </source>
</evidence>
<evidence type="ECO:0000256" key="4">
    <source>
        <dbReference type="ARBA" id="ARBA00022989"/>
    </source>
</evidence>
<dbReference type="GO" id="GO:0030150">
    <property type="term" value="P:protein import into mitochondrial matrix"/>
    <property type="evidence" value="ECO:0007669"/>
    <property type="project" value="TreeGrafter"/>
</dbReference>
<evidence type="ECO:0000256" key="8">
    <source>
        <dbReference type="SAM" id="SignalP"/>
    </source>
</evidence>
<keyword evidence="8" id="KW-0732">Signal</keyword>
<evidence type="ECO:0000256" key="5">
    <source>
        <dbReference type="ARBA" id="ARBA00023128"/>
    </source>
</evidence>
<keyword evidence="6" id="KW-0472">Membrane</keyword>
<evidence type="ECO:0000259" key="9">
    <source>
        <dbReference type="PROSITE" id="PS50076"/>
    </source>
</evidence>
<keyword evidence="11" id="KW-1185">Reference proteome</keyword>
<evidence type="ECO:0000313" key="11">
    <source>
        <dbReference type="Proteomes" id="UP001061958"/>
    </source>
</evidence>
<sequence length="117" mass="12384">MASILLAGLAVAGAAMAARIVLSAAKRVPLGAASSPSGNSSKASQRWIKGFEPVMTREEALKILGLREGATKEQIAEAHRKLMRVNHPDNGGSTLIASKINEAKDVLLGRRTSYRGY</sequence>
<dbReference type="PROSITE" id="PS50076">
    <property type="entry name" value="DNAJ_2"/>
    <property type="match status" value="1"/>
</dbReference>
<dbReference type="OrthoDB" id="240298at2759"/>
<keyword evidence="5" id="KW-0496">Mitochondrion</keyword>
<dbReference type="CDD" id="cd06257">
    <property type="entry name" value="DnaJ"/>
    <property type="match status" value="1"/>
</dbReference>
<proteinExistence type="inferred from homology"/>
<feature type="domain" description="J" evidence="9">
    <location>
        <begin position="59"/>
        <end position="117"/>
    </location>
</feature>
<evidence type="ECO:0000256" key="7">
    <source>
        <dbReference type="ARBA" id="ARBA00038105"/>
    </source>
</evidence>